<gene>
    <name evidence="1" type="ORF">GGX14DRAFT_322076</name>
</gene>
<accession>A0AAD6YP67</accession>
<keyword evidence="2" id="KW-1185">Reference proteome</keyword>
<dbReference type="Proteomes" id="UP001219525">
    <property type="component" value="Unassembled WGS sequence"/>
</dbReference>
<feature type="non-terminal residue" evidence="1">
    <location>
        <position position="138"/>
    </location>
</feature>
<feature type="non-terminal residue" evidence="1">
    <location>
        <position position="1"/>
    </location>
</feature>
<protein>
    <submittedName>
        <fullName evidence="1">Uncharacterized protein</fullName>
    </submittedName>
</protein>
<proteinExistence type="predicted"/>
<comment type="caution">
    <text evidence="1">The sequence shown here is derived from an EMBL/GenBank/DDBJ whole genome shotgun (WGS) entry which is preliminary data.</text>
</comment>
<dbReference type="EMBL" id="JARJCW010000005">
    <property type="protein sequence ID" value="KAJ7224627.1"/>
    <property type="molecule type" value="Genomic_DNA"/>
</dbReference>
<dbReference type="AlphaFoldDB" id="A0AAD6YP67"/>
<sequence length="138" mass="15850">IENYSRDPKEALRLIRTHAGCPEFTETGWKCILGGKYVDFDLLSRELHARGVASNGDWVTTWMSYQSAVSFAFQNREQELDTYFKYIQSLFRQTGDDLAHNVIACDKAIRTFVGNSRSTFLDDIHKFGQFDRSHLMAG</sequence>
<evidence type="ECO:0000313" key="2">
    <source>
        <dbReference type="Proteomes" id="UP001219525"/>
    </source>
</evidence>
<reference evidence="1" key="1">
    <citation type="submission" date="2023-03" db="EMBL/GenBank/DDBJ databases">
        <title>Massive genome expansion in bonnet fungi (Mycena s.s.) driven by repeated elements and novel gene families across ecological guilds.</title>
        <authorList>
            <consortium name="Lawrence Berkeley National Laboratory"/>
            <person name="Harder C.B."/>
            <person name="Miyauchi S."/>
            <person name="Viragh M."/>
            <person name="Kuo A."/>
            <person name="Thoen E."/>
            <person name="Andreopoulos B."/>
            <person name="Lu D."/>
            <person name="Skrede I."/>
            <person name="Drula E."/>
            <person name="Henrissat B."/>
            <person name="Morin E."/>
            <person name="Kohler A."/>
            <person name="Barry K."/>
            <person name="LaButti K."/>
            <person name="Morin E."/>
            <person name="Salamov A."/>
            <person name="Lipzen A."/>
            <person name="Mereny Z."/>
            <person name="Hegedus B."/>
            <person name="Baldrian P."/>
            <person name="Stursova M."/>
            <person name="Weitz H."/>
            <person name="Taylor A."/>
            <person name="Grigoriev I.V."/>
            <person name="Nagy L.G."/>
            <person name="Martin F."/>
            <person name="Kauserud H."/>
        </authorList>
    </citation>
    <scope>NUCLEOTIDE SEQUENCE</scope>
    <source>
        <strain evidence="1">9144</strain>
    </source>
</reference>
<organism evidence="1 2">
    <name type="scientific">Mycena pura</name>
    <dbReference type="NCBI Taxonomy" id="153505"/>
    <lineage>
        <taxon>Eukaryota</taxon>
        <taxon>Fungi</taxon>
        <taxon>Dikarya</taxon>
        <taxon>Basidiomycota</taxon>
        <taxon>Agaricomycotina</taxon>
        <taxon>Agaricomycetes</taxon>
        <taxon>Agaricomycetidae</taxon>
        <taxon>Agaricales</taxon>
        <taxon>Marasmiineae</taxon>
        <taxon>Mycenaceae</taxon>
        <taxon>Mycena</taxon>
    </lineage>
</organism>
<evidence type="ECO:0000313" key="1">
    <source>
        <dbReference type="EMBL" id="KAJ7224627.1"/>
    </source>
</evidence>
<name>A0AAD6YP67_9AGAR</name>